<dbReference type="Proteomes" id="UP000046395">
    <property type="component" value="Unassembled WGS sequence"/>
</dbReference>
<proteinExistence type="predicted"/>
<protein>
    <submittedName>
        <fullName evidence="2">Uncharacterized protein</fullName>
    </submittedName>
</protein>
<dbReference type="AlphaFoldDB" id="A0A5S6QBW6"/>
<dbReference type="WBParaSite" id="TMUE_1000004698.1">
    <property type="protein sequence ID" value="TMUE_1000004698.1"/>
    <property type="gene ID" value="WBGene00299066"/>
</dbReference>
<accession>A0A5S6QBW6</accession>
<evidence type="ECO:0000313" key="1">
    <source>
        <dbReference type="Proteomes" id="UP000046395"/>
    </source>
</evidence>
<reference evidence="2" key="1">
    <citation type="submission" date="2019-12" db="UniProtKB">
        <authorList>
            <consortium name="WormBaseParasite"/>
        </authorList>
    </citation>
    <scope>IDENTIFICATION</scope>
</reference>
<evidence type="ECO:0000313" key="2">
    <source>
        <dbReference type="WBParaSite" id="TMUE_1000004698.1"/>
    </source>
</evidence>
<name>A0A5S6QBW6_TRIMR</name>
<keyword evidence="1" id="KW-1185">Reference proteome</keyword>
<organism evidence="1 2">
    <name type="scientific">Trichuris muris</name>
    <name type="common">Mouse whipworm</name>
    <dbReference type="NCBI Taxonomy" id="70415"/>
    <lineage>
        <taxon>Eukaryota</taxon>
        <taxon>Metazoa</taxon>
        <taxon>Ecdysozoa</taxon>
        <taxon>Nematoda</taxon>
        <taxon>Enoplea</taxon>
        <taxon>Dorylaimia</taxon>
        <taxon>Trichinellida</taxon>
        <taxon>Trichuridae</taxon>
        <taxon>Trichuris</taxon>
    </lineage>
</organism>
<sequence>MQPLRRTFVKHLHLCHLRQKAGLDVWEDVAFGDGHIPQEFVHFFIFLRDQLEDFGRQLLYYCTYVNRRSGSNPFRVVALLMKSVDSPSWEFQPRPAAAALRLSFHLSTFRRSLMMSTRVVNKQRISTNDNKLLRSTKCICQVTTNGTFLEVTKMAAGFFDNPCRDACGDQFIVLTKDRLLIKEKVL</sequence>